<evidence type="ECO:0000256" key="3">
    <source>
        <dbReference type="ARBA" id="ARBA00022618"/>
    </source>
</evidence>
<dbReference type="Pfam" id="PF08478">
    <property type="entry name" value="POTRA_1"/>
    <property type="match status" value="1"/>
</dbReference>
<reference evidence="11 12" key="1">
    <citation type="submission" date="2013-06" db="EMBL/GenBank/DDBJ databases">
        <authorList>
            <person name="Weinstock G."/>
            <person name="Sodergren E."/>
            <person name="Lobos E.A."/>
            <person name="Fulton L."/>
            <person name="Fulton R."/>
            <person name="Courtney L."/>
            <person name="Fronick C."/>
            <person name="O'Laughlin M."/>
            <person name="Godfrey J."/>
            <person name="Wilson R.M."/>
            <person name="Miner T."/>
            <person name="Farmer C."/>
            <person name="Delehaunty K."/>
            <person name="Cordes M."/>
            <person name="Minx P."/>
            <person name="Tomlinson C."/>
            <person name="Chen J."/>
            <person name="Wollam A."/>
            <person name="Pepin K.H."/>
            <person name="Bhonagiri V."/>
            <person name="Zhang X."/>
            <person name="Warren W."/>
            <person name="Mitreva M."/>
            <person name="Mardis E.R."/>
            <person name="Wilson R.K."/>
        </authorList>
    </citation>
    <scope>NUCLEOTIDE SEQUENCE [LARGE SCALE GENOMIC DNA]</scope>
    <source>
        <strain evidence="11 12">ATCC 29099</strain>
    </source>
</reference>
<name>U2QW09_EUBRA</name>
<evidence type="ECO:0000259" key="10">
    <source>
        <dbReference type="PROSITE" id="PS51779"/>
    </source>
</evidence>
<proteinExistence type="predicted"/>
<dbReference type="PROSITE" id="PS51779">
    <property type="entry name" value="POTRA"/>
    <property type="match status" value="1"/>
</dbReference>
<keyword evidence="2" id="KW-1003">Cell membrane</keyword>
<keyword evidence="4 9" id="KW-0812">Transmembrane</keyword>
<keyword evidence="7" id="KW-0131">Cell cycle</keyword>
<keyword evidence="3" id="KW-0132">Cell division</keyword>
<gene>
    <name evidence="11" type="ORF">HMPREF0373_02654</name>
</gene>
<keyword evidence="6 9" id="KW-0472">Membrane</keyword>
<sequence length="284" mass="32371">MKKLAGKKRNTGVRESVRKRRKRRKIGRMILTAILIIAMLAGLCAILIWKVFVVKSVSVKGNEIYTDKQIEDWVLDKEYSWNSLYVYFENKCNKTEEIPFVDSLRIRLKSPQKLEITVVEKGILGYLYVPSLGKNAYFDKDGFVVEISSEIIPGVTKINGLSVQTAELYKKLSIGENSKLLRTLLSVTQLLKKYERVPEVILIQNSNVYLSYGAIQVNLGSGTDLNEKILRMDQILLQLDGMSGMLHLETWSETNTDIYFRNGELVEIPNDVQTVPTQDDSTQQ</sequence>
<evidence type="ECO:0000256" key="4">
    <source>
        <dbReference type="ARBA" id="ARBA00022692"/>
    </source>
</evidence>
<evidence type="ECO:0000256" key="7">
    <source>
        <dbReference type="ARBA" id="ARBA00023306"/>
    </source>
</evidence>
<keyword evidence="5 9" id="KW-1133">Transmembrane helix</keyword>
<evidence type="ECO:0000313" key="12">
    <source>
        <dbReference type="Proteomes" id="UP000016608"/>
    </source>
</evidence>
<dbReference type="HOGENOM" id="CLU_063194_0_0_9"/>
<keyword evidence="12" id="KW-1185">Reference proteome</keyword>
<organism evidence="11 12">
    <name type="scientific">Eubacterium ramulus ATCC 29099</name>
    <dbReference type="NCBI Taxonomy" id="1256908"/>
    <lineage>
        <taxon>Bacteria</taxon>
        <taxon>Bacillati</taxon>
        <taxon>Bacillota</taxon>
        <taxon>Clostridia</taxon>
        <taxon>Eubacteriales</taxon>
        <taxon>Eubacteriaceae</taxon>
        <taxon>Eubacterium</taxon>
    </lineage>
</organism>
<evidence type="ECO:0000256" key="1">
    <source>
        <dbReference type="ARBA" id="ARBA00004370"/>
    </source>
</evidence>
<dbReference type="Proteomes" id="UP000016608">
    <property type="component" value="Unassembled WGS sequence"/>
</dbReference>
<evidence type="ECO:0000256" key="8">
    <source>
        <dbReference type="SAM" id="MobiDB-lite"/>
    </source>
</evidence>
<dbReference type="InterPro" id="IPR013685">
    <property type="entry name" value="POTRA_FtsQ_type"/>
</dbReference>
<feature type="transmembrane region" description="Helical" evidence="9">
    <location>
        <begin position="29"/>
        <end position="52"/>
    </location>
</feature>
<dbReference type="PANTHER" id="PTHR37820">
    <property type="entry name" value="CELL DIVISION PROTEIN DIVIB"/>
    <property type="match status" value="1"/>
</dbReference>
<accession>U2QW09</accession>
<dbReference type="InterPro" id="IPR034746">
    <property type="entry name" value="POTRA"/>
</dbReference>
<dbReference type="GO" id="GO:0051301">
    <property type="term" value="P:cell division"/>
    <property type="evidence" value="ECO:0007669"/>
    <property type="project" value="UniProtKB-KW"/>
</dbReference>
<evidence type="ECO:0000256" key="2">
    <source>
        <dbReference type="ARBA" id="ARBA00022475"/>
    </source>
</evidence>
<dbReference type="PANTHER" id="PTHR37820:SF1">
    <property type="entry name" value="CELL DIVISION PROTEIN FTSQ"/>
    <property type="match status" value="1"/>
</dbReference>
<evidence type="ECO:0000256" key="5">
    <source>
        <dbReference type="ARBA" id="ARBA00022989"/>
    </source>
</evidence>
<dbReference type="InterPro" id="IPR050487">
    <property type="entry name" value="FtsQ_DivIB"/>
</dbReference>
<comment type="caution">
    <text evidence="11">The sequence shown here is derived from an EMBL/GenBank/DDBJ whole genome shotgun (WGS) entry which is preliminary data.</text>
</comment>
<comment type="subcellular location">
    <subcellularLocation>
        <location evidence="1">Membrane</location>
    </subcellularLocation>
</comment>
<feature type="region of interest" description="Disordered" evidence="8">
    <location>
        <begin position="1"/>
        <end position="20"/>
    </location>
</feature>
<evidence type="ECO:0000256" key="9">
    <source>
        <dbReference type="SAM" id="Phobius"/>
    </source>
</evidence>
<feature type="domain" description="POTRA" evidence="10">
    <location>
        <begin position="52"/>
        <end position="121"/>
    </location>
</feature>
<dbReference type="eggNOG" id="COG1589">
    <property type="taxonomic scope" value="Bacteria"/>
</dbReference>
<evidence type="ECO:0000256" key="6">
    <source>
        <dbReference type="ARBA" id="ARBA00023136"/>
    </source>
</evidence>
<protein>
    <submittedName>
        <fullName evidence="11">POTRA domain protein, FtsQ-type</fullName>
    </submittedName>
</protein>
<dbReference type="GO" id="GO:0005886">
    <property type="term" value="C:plasma membrane"/>
    <property type="evidence" value="ECO:0007669"/>
    <property type="project" value="TreeGrafter"/>
</dbReference>
<dbReference type="EMBL" id="AWVJ01000163">
    <property type="protein sequence ID" value="ERK42922.1"/>
    <property type="molecule type" value="Genomic_DNA"/>
</dbReference>
<dbReference type="AlphaFoldDB" id="U2QW09"/>
<dbReference type="PATRIC" id="fig|1256908.3.peg.2442"/>
<evidence type="ECO:0000313" key="11">
    <source>
        <dbReference type="EMBL" id="ERK42922.1"/>
    </source>
</evidence>